<dbReference type="Proteomes" id="UP000008229">
    <property type="component" value="Chromosome"/>
</dbReference>
<reference evidence="12 13" key="1">
    <citation type="journal article" date="2010" name="Stand. Genomic Sci.">
        <title>Complete genome sequence of Conexibacter woesei type strain (ID131577).</title>
        <authorList>
            <person name="Pukall R."/>
            <person name="Lapidus A."/>
            <person name="Glavina Del Rio T."/>
            <person name="Copeland A."/>
            <person name="Tice H."/>
            <person name="Cheng J.-F."/>
            <person name="Lucas S."/>
            <person name="Chen F."/>
            <person name="Nolan M."/>
            <person name="Bruce D."/>
            <person name="Goodwin L."/>
            <person name="Pitluck S."/>
            <person name="Mavromatis K."/>
            <person name="Ivanova N."/>
            <person name="Ovchinnikova G."/>
            <person name="Pati A."/>
            <person name="Chen A."/>
            <person name="Palaniappan K."/>
            <person name="Land M."/>
            <person name="Hauser L."/>
            <person name="Chang Y.-J."/>
            <person name="Jeffries C.D."/>
            <person name="Chain P."/>
            <person name="Meincke L."/>
            <person name="Sims D."/>
            <person name="Brettin T."/>
            <person name="Detter J.C."/>
            <person name="Rohde M."/>
            <person name="Goeker M."/>
            <person name="Bristow J."/>
            <person name="Eisen J.A."/>
            <person name="Markowitz V."/>
            <person name="Kyrpides N.C."/>
            <person name="Klenk H.-P."/>
            <person name="Hugenholtz P."/>
        </authorList>
    </citation>
    <scope>NUCLEOTIDE SEQUENCE [LARGE SCALE GENOMIC DNA]</scope>
    <source>
        <strain evidence="13">DSM 14684 / CIP 108061 / JCM 11494 / NBRC 100937 / ID131577</strain>
    </source>
</reference>
<name>D3FEF5_CONWI</name>
<dbReference type="AlphaFoldDB" id="D3FEF5"/>
<comment type="similarity">
    <text evidence="9">In the C-terminal section; belongs to the helicase family. RecG subfamily.</text>
</comment>
<dbReference type="InterPro" id="IPR005118">
    <property type="entry name" value="TRCF_C"/>
</dbReference>
<keyword evidence="2 9" id="KW-0547">Nucleotide-binding</keyword>
<dbReference type="Pfam" id="PF17757">
    <property type="entry name" value="UvrB_inter"/>
    <property type="match status" value="1"/>
</dbReference>
<organism evidence="12 13">
    <name type="scientific">Conexibacter woesei (strain DSM 14684 / CCUG 47730 / CIP 108061 / JCM 11494 / NBRC 100937 / ID131577)</name>
    <dbReference type="NCBI Taxonomy" id="469383"/>
    <lineage>
        <taxon>Bacteria</taxon>
        <taxon>Bacillati</taxon>
        <taxon>Actinomycetota</taxon>
        <taxon>Thermoleophilia</taxon>
        <taxon>Solirubrobacterales</taxon>
        <taxon>Conexibacteraceae</taxon>
        <taxon>Conexibacter</taxon>
    </lineage>
</organism>
<dbReference type="SMART" id="SM00487">
    <property type="entry name" value="DEXDc"/>
    <property type="match status" value="1"/>
</dbReference>
<dbReference type="RefSeq" id="WP_012936698.1">
    <property type="nucleotide sequence ID" value="NC_013739.1"/>
</dbReference>
<dbReference type="InterPro" id="IPR004576">
    <property type="entry name" value="Mfd"/>
</dbReference>
<keyword evidence="5" id="KW-0347">Helicase</keyword>
<dbReference type="InterPro" id="IPR027417">
    <property type="entry name" value="P-loop_NTPase"/>
</dbReference>
<dbReference type="GO" id="GO:0005524">
    <property type="term" value="F:ATP binding"/>
    <property type="evidence" value="ECO:0007669"/>
    <property type="project" value="UniProtKB-UniRule"/>
</dbReference>
<dbReference type="PROSITE" id="PS51194">
    <property type="entry name" value="HELICASE_CTER"/>
    <property type="match status" value="1"/>
</dbReference>
<keyword evidence="7 9" id="KW-0238">DNA-binding</keyword>
<dbReference type="OrthoDB" id="9804325at2"/>
<dbReference type="Gene3D" id="3.90.1150.50">
    <property type="entry name" value="Transcription-repair-coupling factor, D7 domain"/>
    <property type="match status" value="1"/>
</dbReference>
<evidence type="ECO:0000259" key="10">
    <source>
        <dbReference type="PROSITE" id="PS51192"/>
    </source>
</evidence>
<dbReference type="EMBL" id="CP001854">
    <property type="protein sequence ID" value="ADB53647.1"/>
    <property type="molecule type" value="Genomic_DNA"/>
</dbReference>
<dbReference type="PROSITE" id="PS51192">
    <property type="entry name" value="HELICASE_ATP_BIND_1"/>
    <property type="match status" value="1"/>
</dbReference>
<dbReference type="GO" id="GO:0003684">
    <property type="term" value="F:damaged DNA binding"/>
    <property type="evidence" value="ECO:0007669"/>
    <property type="project" value="InterPro"/>
</dbReference>
<dbReference type="InterPro" id="IPR003711">
    <property type="entry name" value="CarD-like/TRCF_RID"/>
</dbReference>
<feature type="domain" description="Helicase ATP-binding" evidence="10">
    <location>
        <begin position="584"/>
        <end position="745"/>
    </location>
</feature>
<dbReference type="KEGG" id="cwo:Cwoe_5241"/>
<evidence type="ECO:0000256" key="2">
    <source>
        <dbReference type="ARBA" id="ARBA00022741"/>
    </source>
</evidence>
<evidence type="ECO:0000256" key="6">
    <source>
        <dbReference type="ARBA" id="ARBA00022840"/>
    </source>
</evidence>
<dbReference type="EC" id="3.6.4.-" evidence="9"/>
<evidence type="ECO:0000256" key="1">
    <source>
        <dbReference type="ARBA" id="ARBA00022490"/>
    </source>
</evidence>
<feature type="domain" description="Helicase C-terminal" evidence="11">
    <location>
        <begin position="762"/>
        <end position="920"/>
    </location>
</feature>
<dbReference type="GO" id="GO:0003678">
    <property type="term" value="F:DNA helicase activity"/>
    <property type="evidence" value="ECO:0007669"/>
    <property type="project" value="TreeGrafter"/>
</dbReference>
<evidence type="ECO:0000313" key="13">
    <source>
        <dbReference type="Proteomes" id="UP000008229"/>
    </source>
</evidence>
<dbReference type="Pfam" id="PF02559">
    <property type="entry name" value="CarD_TRCF_RID"/>
    <property type="match status" value="1"/>
</dbReference>
<dbReference type="GO" id="GO:0005737">
    <property type="term" value="C:cytoplasm"/>
    <property type="evidence" value="ECO:0007669"/>
    <property type="project" value="UniProtKB-SubCell"/>
</dbReference>
<dbReference type="PANTHER" id="PTHR47964">
    <property type="entry name" value="ATP-DEPENDENT DNA HELICASE HOMOLOG RECG, CHLOROPLASTIC"/>
    <property type="match status" value="1"/>
</dbReference>
<dbReference type="GO" id="GO:0006355">
    <property type="term" value="P:regulation of DNA-templated transcription"/>
    <property type="evidence" value="ECO:0007669"/>
    <property type="project" value="UniProtKB-UniRule"/>
</dbReference>
<gene>
    <name evidence="9" type="primary">mfd</name>
    <name evidence="12" type="ordered locus">Cwoe_5241</name>
</gene>
<dbReference type="Gene3D" id="3.30.2060.10">
    <property type="entry name" value="Penicillin-binding protein 1b domain"/>
    <property type="match status" value="1"/>
</dbReference>
<dbReference type="NCBIfam" id="TIGR00580">
    <property type="entry name" value="mfd"/>
    <property type="match status" value="1"/>
</dbReference>
<dbReference type="SUPFAM" id="SSF141259">
    <property type="entry name" value="CarD-like"/>
    <property type="match status" value="1"/>
</dbReference>
<dbReference type="HAMAP" id="MF_00969">
    <property type="entry name" value="TRCF"/>
    <property type="match status" value="1"/>
</dbReference>
<evidence type="ECO:0000256" key="5">
    <source>
        <dbReference type="ARBA" id="ARBA00022806"/>
    </source>
</evidence>
<evidence type="ECO:0000256" key="4">
    <source>
        <dbReference type="ARBA" id="ARBA00022801"/>
    </source>
</evidence>
<dbReference type="GO" id="GO:0016787">
    <property type="term" value="F:hydrolase activity"/>
    <property type="evidence" value="ECO:0007669"/>
    <property type="project" value="UniProtKB-KW"/>
</dbReference>
<dbReference type="Pfam" id="PF03461">
    <property type="entry name" value="TRCF"/>
    <property type="match status" value="1"/>
</dbReference>
<dbReference type="InterPro" id="IPR041471">
    <property type="entry name" value="UvrB_inter"/>
</dbReference>
<dbReference type="HOGENOM" id="CLU_005122_1_3_11"/>
<proteinExistence type="inferred from homology"/>
<dbReference type="SMART" id="SM01058">
    <property type="entry name" value="CarD_TRCF"/>
    <property type="match status" value="1"/>
</dbReference>
<dbReference type="eggNOG" id="COG1197">
    <property type="taxonomic scope" value="Bacteria"/>
</dbReference>
<evidence type="ECO:0000313" key="12">
    <source>
        <dbReference type="EMBL" id="ADB53647.1"/>
    </source>
</evidence>
<keyword evidence="6 9" id="KW-0067">ATP-binding</keyword>
<dbReference type="CDD" id="cd17991">
    <property type="entry name" value="DEXHc_TRCF"/>
    <property type="match status" value="1"/>
</dbReference>
<dbReference type="Gene3D" id="3.40.50.300">
    <property type="entry name" value="P-loop containing nucleotide triphosphate hydrolases"/>
    <property type="match status" value="2"/>
</dbReference>
<evidence type="ECO:0000256" key="7">
    <source>
        <dbReference type="ARBA" id="ARBA00023125"/>
    </source>
</evidence>
<dbReference type="Pfam" id="PF00271">
    <property type="entry name" value="Helicase_C"/>
    <property type="match status" value="1"/>
</dbReference>
<dbReference type="STRING" id="469383.Cwoe_5241"/>
<dbReference type="Pfam" id="PF00270">
    <property type="entry name" value="DEAD"/>
    <property type="match status" value="1"/>
</dbReference>
<dbReference type="SUPFAM" id="SSF52540">
    <property type="entry name" value="P-loop containing nucleoside triphosphate hydrolases"/>
    <property type="match status" value="3"/>
</dbReference>
<comment type="similarity">
    <text evidence="9">In the N-terminal section; belongs to the UvrB family.</text>
</comment>
<comment type="subcellular location">
    <subcellularLocation>
        <location evidence="9">Cytoplasm</location>
    </subcellularLocation>
</comment>
<dbReference type="InterPro" id="IPR014001">
    <property type="entry name" value="Helicase_ATP-bd"/>
</dbReference>
<comment type="function">
    <text evidence="9">Couples transcription and DNA repair by recognizing RNA polymerase (RNAP) stalled at DNA lesions. Mediates ATP-dependent release of RNAP and its truncated transcript from the DNA, and recruitment of nucleotide excision repair machinery to the damaged site.</text>
</comment>
<accession>D3FEF5</accession>
<dbReference type="SMART" id="SM00490">
    <property type="entry name" value="HELICc"/>
    <property type="match status" value="1"/>
</dbReference>
<protein>
    <recommendedName>
        <fullName evidence="9">Transcription-repair-coupling factor</fullName>
        <shortName evidence="9">TRCF</shortName>
        <ecNumber evidence="9">3.6.4.-</ecNumber>
    </recommendedName>
</protein>
<dbReference type="PANTHER" id="PTHR47964:SF1">
    <property type="entry name" value="ATP-DEPENDENT DNA HELICASE HOMOLOG RECG, CHLOROPLASTIC"/>
    <property type="match status" value="1"/>
</dbReference>
<dbReference type="InterPro" id="IPR001650">
    <property type="entry name" value="Helicase_C-like"/>
</dbReference>
<keyword evidence="1 9" id="KW-0963">Cytoplasm</keyword>
<dbReference type="InterPro" id="IPR011545">
    <property type="entry name" value="DEAD/DEAH_box_helicase_dom"/>
</dbReference>
<evidence type="ECO:0000256" key="9">
    <source>
        <dbReference type="HAMAP-Rule" id="MF_00969"/>
    </source>
</evidence>
<reference evidence="13" key="2">
    <citation type="submission" date="2010-01" db="EMBL/GenBank/DDBJ databases">
        <title>The complete genome of Conexibacter woesei DSM 14684.</title>
        <authorList>
            <consortium name="US DOE Joint Genome Institute (JGI-PGF)"/>
            <person name="Lucas S."/>
            <person name="Copeland A."/>
            <person name="Lapidus A."/>
            <person name="Glavina del Rio T."/>
            <person name="Dalin E."/>
            <person name="Tice H."/>
            <person name="Bruce D."/>
            <person name="Goodwin L."/>
            <person name="Pitluck S."/>
            <person name="Kyrpides N."/>
            <person name="Mavromatis K."/>
            <person name="Ivanova N."/>
            <person name="Mikhailova N."/>
            <person name="Chertkov O."/>
            <person name="Brettin T."/>
            <person name="Detter J.C."/>
            <person name="Han C."/>
            <person name="Larimer F."/>
            <person name="Land M."/>
            <person name="Hauser L."/>
            <person name="Markowitz V."/>
            <person name="Cheng J.-F."/>
            <person name="Hugenholtz P."/>
            <person name="Woyke T."/>
            <person name="Wu D."/>
            <person name="Pukall R."/>
            <person name="Steenblock K."/>
            <person name="Schneider S."/>
            <person name="Klenk H.-P."/>
            <person name="Eisen J.A."/>
        </authorList>
    </citation>
    <scope>NUCLEOTIDE SEQUENCE [LARGE SCALE GENOMIC DNA]</scope>
    <source>
        <strain evidence="13">DSM 14684 / CIP 108061 / JCM 11494 / NBRC 100937 / ID131577</strain>
    </source>
</reference>
<keyword evidence="8 9" id="KW-0234">DNA repair</keyword>
<dbReference type="Gene3D" id="2.40.10.170">
    <property type="match status" value="1"/>
</dbReference>
<sequence length="1112" mass="122906">MLAPLLAYAADDPATTTLARDGGRAFVSQSLRPFVVAALAQQDPARPLLVVAGDDRQARDLAADMRTWLQPRPVRFYPSRGVAYESHLAPPAHLVGLRVAALDALIGERGAAAPVVVVSAVALSEKVPNPALRPHGFTLRVGELMDLDESAEDLVAAGYERVDQVEDRGQFAIRGGLLDLYPATEDRAVRVDLFGDEIESLRWFSTFTQRSLGDAEEVEVSPAAELAPEHRELAEIAALEDADNRPDIAELLPVGDFHAMLDLVPDAAVMIAAEEEIAPALRDHWQDVCTAFHDTDAHDLYVAPEAVQAALGERARIHLSSIDGGQPLAFRGQAADVAARGVKEAEPELEKLVRSGYRTVVAFGRRGEGDRAAYNLGRMKVRWVDGDAPRGADLAFVEARLRDGFIAPGFRLAVIPEHRLFHRRPARTAGTGTGRRRGALRSFTDLRTGDIVVHEDHGLARFAGFDTKTVAGVTRDYLNLEYAGSDKVFMPVDQFAKISRYVGAGGDHPPLSKLGGRRWDTLKARARRAAQEMAGELLNLYAERKRRAGHAFPPDSDWMREFEDAWPYRETPDQREAIEQVKTDMETARPMDRLICGDVGYGKTEVALRAAFKAANDGRQVMVLVPTTILAQQHYGTFAERLKDYPFTIEHVSRFRPAAEQRAAIRAFTEGSVDILIGTHRLLSRDVRPRDLGLLIVDEEQRFGVKQKELLRQLKLKVDVIAMSATPIPRTLQMSIAGIRDISVIETPPEGRRPVKTYVGEYDEQLVKSAIERERSRGGQAFFLHNRVETIDETAERLRALCPEARFEVAHGQLDEKTLEERMLRFLRGEADVLVATSIIESGIDIPQANTLMVERADLFGLSQLYQIRGRVGRSRERAYAYLLYPSASALTADAAQRLSALSDYTELGAGFKVAMRDLEIRGAGNLLGDEQSGHVAALGFELYMQMLDEAVQEMGGEDGTEELAEPVRLDVNVDAYVPVDYIPYEQAKIDVHRRIAGAREVSELHELRSELADRFGEPPEPLRNLLLLQQARIKLGEAGARAVSFRGGRLAVTPIELDSRRAKRMREEIPEALYESGKSQLSVRVPDDPAARFPAVVRAADVLLAVTREAA</sequence>
<dbReference type="InterPro" id="IPR037235">
    <property type="entry name" value="TRCF-like_C_D7"/>
</dbReference>
<keyword evidence="4 9" id="KW-0378">Hydrolase</keyword>
<dbReference type="InterPro" id="IPR036101">
    <property type="entry name" value="CarD-like/TRCF_RID_sf"/>
</dbReference>
<evidence type="ECO:0000256" key="8">
    <source>
        <dbReference type="ARBA" id="ARBA00023204"/>
    </source>
</evidence>
<dbReference type="Gene3D" id="3.40.50.11180">
    <property type="match status" value="1"/>
</dbReference>
<evidence type="ECO:0000256" key="3">
    <source>
        <dbReference type="ARBA" id="ARBA00022763"/>
    </source>
</evidence>
<evidence type="ECO:0000259" key="11">
    <source>
        <dbReference type="PROSITE" id="PS51194"/>
    </source>
</evidence>
<dbReference type="SMART" id="SM00982">
    <property type="entry name" value="TRCF"/>
    <property type="match status" value="1"/>
</dbReference>
<dbReference type="SUPFAM" id="SSF143517">
    <property type="entry name" value="TRCF domain-like"/>
    <property type="match status" value="1"/>
</dbReference>
<dbReference type="GO" id="GO:0000716">
    <property type="term" value="P:transcription-coupled nucleotide-excision repair, DNA damage recognition"/>
    <property type="evidence" value="ECO:0007669"/>
    <property type="project" value="UniProtKB-UniRule"/>
</dbReference>
<keyword evidence="13" id="KW-1185">Reference proteome</keyword>
<keyword evidence="3 9" id="KW-0227">DNA damage</keyword>
<dbReference type="InterPro" id="IPR047112">
    <property type="entry name" value="RecG/Mfd"/>
</dbReference>